<evidence type="ECO:0000313" key="3">
    <source>
        <dbReference type="Proteomes" id="UP000887159"/>
    </source>
</evidence>
<gene>
    <name evidence="2" type="ORF">TNCV_2712801</name>
</gene>
<sequence>MRRSLHRRHRRMNDSRTHSNKSGVLAVSHPVSTFHDAGFFRHPLLPFRPFSPVVARSSSLSRLLFDLLPDAGSSSLHAPPKSKICPLWLILPFQTPGTENSQTVKQKIHKQNTQ</sequence>
<protein>
    <submittedName>
        <fullName evidence="2">Uncharacterized protein</fullName>
    </submittedName>
</protein>
<feature type="compositionally biased region" description="Basic residues" evidence="1">
    <location>
        <begin position="1"/>
        <end position="11"/>
    </location>
</feature>
<feature type="region of interest" description="Disordered" evidence="1">
    <location>
        <begin position="1"/>
        <end position="24"/>
    </location>
</feature>
<name>A0A8X6RDH3_TRICX</name>
<evidence type="ECO:0000313" key="2">
    <source>
        <dbReference type="EMBL" id="GFX90159.1"/>
    </source>
</evidence>
<accession>A0A8X6RDH3</accession>
<proteinExistence type="predicted"/>
<dbReference type="Proteomes" id="UP000887159">
    <property type="component" value="Unassembled WGS sequence"/>
</dbReference>
<organism evidence="2 3">
    <name type="scientific">Trichonephila clavipes</name>
    <name type="common">Golden silk orbweaver</name>
    <name type="synonym">Nephila clavipes</name>
    <dbReference type="NCBI Taxonomy" id="2585209"/>
    <lineage>
        <taxon>Eukaryota</taxon>
        <taxon>Metazoa</taxon>
        <taxon>Ecdysozoa</taxon>
        <taxon>Arthropoda</taxon>
        <taxon>Chelicerata</taxon>
        <taxon>Arachnida</taxon>
        <taxon>Araneae</taxon>
        <taxon>Araneomorphae</taxon>
        <taxon>Entelegynae</taxon>
        <taxon>Araneoidea</taxon>
        <taxon>Nephilidae</taxon>
        <taxon>Trichonephila</taxon>
    </lineage>
</organism>
<evidence type="ECO:0000256" key="1">
    <source>
        <dbReference type="SAM" id="MobiDB-lite"/>
    </source>
</evidence>
<dbReference type="AlphaFoldDB" id="A0A8X6RDH3"/>
<keyword evidence="3" id="KW-1185">Reference proteome</keyword>
<comment type="caution">
    <text evidence="2">The sequence shown here is derived from an EMBL/GenBank/DDBJ whole genome shotgun (WGS) entry which is preliminary data.</text>
</comment>
<reference evidence="2" key="1">
    <citation type="submission" date="2020-08" db="EMBL/GenBank/DDBJ databases">
        <title>Multicomponent nature underlies the extraordinary mechanical properties of spider dragline silk.</title>
        <authorList>
            <person name="Kono N."/>
            <person name="Nakamura H."/>
            <person name="Mori M."/>
            <person name="Yoshida Y."/>
            <person name="Ohtoshi R."/>
            <person name="Malay A.D."/>
            <person name="Moran D.A.P."/>
            <person name="Tomita M."/>
            <person name="Numata K."/>
            <person name="Arakawa K."/>
        </authorList>
    </citation>
    <scope>NUCLEOTIDE SEQUENCE</scope>
</reference>
<dbReference type="EMBL" id="BMAU01021092">
    <property type="protein sequence ID" value="GFX90159.1"/>
    <property type="molecule type" value="Genomic_DNA"/>
</dbReference>